<evidence type="ECO:0000256" key="9">
    <source>
        <dbReference type="PIRNR" id="PIRNR003128"/>
    </source>
</evidence>
<dbReference type="PANTHER" id="PTHR11059:SF0">
    <property type="entry name" value="DNA REPAIR PROTEIN RECN"/>
    <property type="match status" value="1"/>
</dbReference>
<keyword evidence="5 9" id="KW-0227">DNA damage</keyword>
<dbReference type="EMBL" id="PDHH01000005">
    <property type="protein sequence ID" value="PSM51832.1"/>
    <property type="molecule type" value="Genomic_DNA"/>
</dbReference>
<dbReference type="PANTHER" id="PTHR11059">
    <property type="entry name" value="DNA REPAIR PROTEIN RECN"/>
    <property type="match status" value="1"/>
</dbReference>
<dbReference type="GO" id="GO:0005524">
    <property type="term" value="F:ATP binding"/>
    <property type="evidence" value="ECO:0007669"/>
    <property type="project" value="UniProtKB-KW"/>
</dbReference>
<dbReference type="InterPro" id="IPR027417">
    <property type="entry name" value="P-loop_NTPase"/>
</dbReference>
<feature type="coiled-coil region" evidence="10">
    <location>
        <begin position="286"/>
        <end position="337"/>
    </location>
</feature>
<dbReference type="AlphaFoldDB" id="A0A2P8R027"/>
<dbReference type="InterPro" id="IPR003593">
    <property type="entry name" value="AAA+_ATPase"/>
</dbReference>
<dbReference type="GO" id="GO:0043590">
    <property type="term" value="C:bacterial nucleoid"/>
    <property type="evidence" value="ECO:0007669"/>
    <property type="project" value="TreeGrafter"/>
</dbReference>
<comment type="similarity">
    <text evidence="2 9">Belongs to the RecN family.</text>
</comment>
<dbReference type="GO" id="GO:0006281">
    <property type="term" value="P:DNA repair"/>
    <property type="evidence" value="ECO:0007669"/>
    <property type="project" value="UniProtKB-KW"/>
</dbReference>
<name>A0A2P8R027_9BACT</name>
<evidence type="ECO:0000256" key="4">
    <source>
        <dbReference type="ARBA" id="ARBA00022741"/>
    </source>
</evidence>
<dbReference type="InterPro" id="IPR038729">
    <property type="entry name" value="Rad50/SbcC_AAA"/>
</dbReference>
<evidence type="ECO:0000259" key="11">
    <source>
        <dbReference type="SMART" id="SM00382"/>
    </source>
</evidence>
<accession>A0A2P8R027</accession>
<evidence type="ECO:0000256" key="3">
    <source>
        <dbReference type="ARBA" id="ARBA00021315"/>
    </source>
</evidence>
<dbReference type="Proteomes" id="UP000240535">
    <property type="component" value="Unassembled WGS sequence"/>
</dbReference>
<keyword evidence="13" id="KW-1185">Reference proteome</keyword>
<dbReference type="SMART" id="SM00382">
    <property type="entry name" value="AAA"/>
    <property type="match status" value="1"/>
</dbReference>
<evidence type="ECO:0000256" key="8">
    <source>
        <dbReference type="ARBA" id="ARBA00033408"/>
    </source>
</evidence>
<dbReference type="RefSeq" id="WP_106872000.1">
    <property type="nucleotide sequence ID" value="NZ_CP053841.1"/>
</dbReference>
<dbReference type="InterPro" id="IPR004604">
    <property type="entry name" value="DNA_recomb/repair_RecN"/>
</dbReference>
<evidence type="ECO:0000313" key="12">
    <source>
        <dbReference type="EMBL" id="PSM51832.1"/>
    </source>
</evidence>
<keyword evidence="7 9" id="KW-0234">DNA repair</keyword>
<evidence type="ECO:0000313" key="13">
    <source>
        <dbReference type="Proteomes" id="UP000240535"/>
    </source>
</evidence>
<evidence type="ECO:0000256" key="1">
    <source>
        <dbReference type="ARBA" id="ARBA00003618"/>
    </source>
</evidence>
<gene>
    <name evidence="12" type="ORF">CQ405_06825</name>
</gene>
<comment type="function">
    <text evidence="1 9">May be involved in recombinational repair of damaged DNA.</text>
</comment>
<dbReference type="GO" id="GO:0006310">
    <property type="term" value="P:DNA recombination"/>
    <property type="evidence" value="ECO:0007669"/>
    <property type="project" value="InterPro"/>
</dbReference>
<evidence type="ECO:0000256" key="5">
    <source>
        <dbReference type="ARBA" id="ARBA00022763"/>
    </source>
</evidence>
<dbReference type="OrthoDB" id="9806954at2"/>
<keyword evidence="10" id="KW-0175">Coiled coil</keyword>
<proteinExistence type="inferred from homology"/>
<evidence type="ECO:0000256" key="7">
    <source>
        <dbReference type="ARBA" id="ARBA00023204"/>
    </source>
</evidence>
<reference evidence="13" key="1">
    <citation type="submission" date="2017-10" db="EMBL/GenBank/DDBJ databases">
        <title>Campylobacter species from seals.</title>
        <authorList>
            <person name="Gilbert M.J."/>
            <person name="Zomer A.L."/>
            <person name="Timmerman A.J."/>
            <person name="Duim B."/>
            <person name="Wagenaar J.A."/>
        </authorList>
    </citation>
    <scope>NUCLEOTIDE SEQUENCE [LARGE SCALE GENOMIC DNA]</scope>
    <source>
        <strain evidence="13">17S00004-5</strain>
    </source>
</reference>
<evidence type="ECO:0000256" key="10">
    <source>
        <dbReference type="SAM" id="Coils"/>
    </source>
</evidence>
<evidence type="ECO:0000256" key="6">
    <source>
        <dbReference type="ARBA" id="ARBA00022840"/>
    </source>
</evidence>
<keyword evidence="6" id="KW-0067">ATP-binding</keyword>
<dbReference type="Gene3D" id="3.40.50.300">
    <property type="entry name" value="P-loop containing nucleotide triphosphate hydrolases"/>
    <property type="match status" value="2"/>
</dbReference>
<evidence type="ECO:0000256" key="2">
    <source>
        <dbReference type="ARBA" id="ARBA00009441"/>
    </source>
</evidence>
<comment type="caution">
    <text evidence="12">The sequence shown here is derived from an EMBL/GenBank/DDBJ whole genome shotgun (WGS) entry which is preliminary data.</text>
</comment>
<organism evidence="12 13">
    <name type="scientific">Campylobacter blaseri</name>
    <dbReference type="NCBI Taxonomy" id="2042961"/>
    <lineage>
        <taxon>Bacteria</taxon>
        <taxon>Pseudomonadati</taxon>
        <taxon>Campylobacterota</taxon>
        <taxon>Epsilonproteobacteria</taxon>
        <taxon>Campylobacterales</taxon>
        <taxon>Campylobacteraceae</taxon>
        <taxon>Campylobacter</taxon>
    </lineage>
</organism>
<feature type="domain" description="AAA+ ATPase" evidence="11">
    <location>
        <begin position="21"/>
        <end position="467"/>
    </location>
</feature>
<sequence>MITKLYIKDHLSFKEAELKFKKGLSVFTGVSGAGKSVLMSAILAVFGLSESEARLLEADVDFDFDMSEFGITSEDINSFKMVREKSVRYFINSEFISKKNLNTITSQHIRYLTVRNVDEFENEKLLNLLDTLATKKDKKHKSNLEKLRLNFKEFTEIKKELNKIKEDELKLIELKEFAKFEISKIEEISPKVGEFEELMEIKKKLSKADKINEAWQMADVVFDLESKVVEALNISGIDSSFFEETMNELRFKKDSLNMEELSEIDIEDILNRIESLSYLDRKYGSIKNALEALEIRKKELEGYENIEFTKEELEHKYKELEKSLNEISNLITNSRKSVKELLQNSINGYLKDLYMENINIVFSKKDIDNLGKDSIEFHINNTELKKLSSGELNRLRLAFIASSADITGFGNGVIILDEIDANLSGKEAMSIADVLVRISKYYQIFAISHLPQLGSRANSHFVIKKKDGISVVYELNEEEKIIELARMISGETITNEAIEFAKKLKNI</sequence>
<dbReference type="GO" id="GO:0009432">
    <property type="term" value="P:SOS response"/>
    <property type="evidence" value="ECO:0007669"/>
    <property type="project" value="TreeGrafter"/>
</dbReference>
<dbReference type="PIRSF" id="PIRSF003128">
    <property type="entry name" value="RecN"/>
    <property type="match status" value="1"/>
</dbReference>
<protein>
    <recommendedName>
        <fullName evidence="3 9">DNA repair protein RecN</fullName>
    </recommendedName>
    <alternativeName>
        <fullName evidence="8 9">Recombination protein N</fullName>
    </alternativeName>
</protein>
<dbReference type="Pfam" id="PF13476">
    <property type="entry name" value="AAA_23"/>
    <property type="match status" value="1"/>
</dbReference>
<keyword evidence="4" id="KW-0547">Nucleotide-binding</keyword>
<dbReference type="SUPFAM" id="SSF52540">
    <property type="entry name" value="P-loop containing nucleoside triphosphate hydrolases"/>
    <property type="match status" value="1"/>
</dbReference>